<dbReference type="GO" id="GO:0030983">
    <property type="term" value="F:mismatched DNA binding"/>
    <property type="evidence" value="ECO:0007669"/>
    <property type="project" value="InterPro"/>
</dbReference>
<dbReference type="Gene3D" id="3.40.50.300">
    <property type="entry name" value="P-loop containing nucleotide triphosphate hydrolases"/>
    <property type="match status" value="1"/>
</dbReference>
<dbReference type="InterPro" id="IPR045076">
    <property type="entry name" value="MutS"/>
</dbReference>
<dbReference type="AlphaFoldDB" id="A0A1B6FWF4"/>
<feature type="domain" description="DNA mismatch repair proteins mutS family" evidence="14">
    <location>
        <begin position="733"/>
        <end position="749"/>
    </location>
</feature>
<evidence type="ECO:0000256" key="6">
    <source>
        <dbReference type="ARBA" id="ARBA00022840"/>
    </source>
</evidence>
<dbReference type="SUPFAM" id="SSF52540">
    <property type="entry name" value="P-loop containing nucleoside triphosphate hydrolases"/>
    <property type="match status" value="1"/>
</dbReference>
<keyword evidence="8 12" id="KW-0234">DNA repair</keyword>
<dbReference type="GO" id="GO:0140664">
    <property type="term" value="F:ATP-dependent DNA damage sensor activity"/>
    <property type="evidence" value="ECO:0007669"/>
    <property type="project" value="InterPro"/>
</dbReference>
<evidence type="ECO:0000256" key="9">
    <source>
        <dbReference type="ARBA" id="ARBA00023242"/>
    </source>
</evidence>
<dbReference type="InterPro" id="IPR011184">
    <property type="entry name" value="DNA_mismatch_repair_Msh2"/>
</dbReference>
<dbReference type="InterPro" id="IPR000432">
    <property type="entry name" value="DNA_mismatch_repair_MutS_C"/>
</dbReference>
<dbReference type="Gene3D" id="3.30.420.110">
    <property type="entry name" value="MutS, connector domain"/>
    <property type="match status" value="1"/>
</dbReference>
<dbReference type="FunFam" id="3.30.420.110:FF:000002">
    <property type="entry name" value="DNA mismatch repair protein"/>
    <property type="match status" value="1"/>
</dbReference>
<name>A0A1B6FWF4_9HEMI</name>
<dbReference type="PROSITE" id="PS00486">
    <property type="entry name" value="DNA_MISMATCH_REPAIR_2"/>
    <property type="match status" value="1"/>
</dbReference>
<proteinExistence type="inferred from homology"/>
<evidence type="ECO:0000256" key="10">
    <source>
        <dbReference type="ARBA" id="ARBA00029795"/>
    </source>
</evidence>
<dbReference type="Gene3D" id="1.10.1420.10">
    <property type="match status" value="2"/>
</dbReference>
<keyword evidence="9" id="KW-0539">Nucleus</keyword>
<dbReference type="PIRSF" id="PIRSF005813">
    <property type="entry name" value="MSH2"/>
    <property type="match status" value="1"/>
</dbReference>
<evidence type="ECO:0000256" key="3">
    <source>
        <dbReference type="ARBA" id="ARBA00019549"/>
    </source>
</evidence>
<accession>A0A1B6FWF4</accession>
<keyword evidence="4 12" id="KW-0547">Nucleotide-binding</keyword>
<dbReference type="InterPro" id="IPR007695">
    <property type="entry name" value="DNA_mismatch_repair_MutS-lik_N"/>
</dbReference>
<evidence type="ECO:0000256" key="11">
    <source>
        <dbReference type="ARBA" id="ARBA00073545"/>
    </source>
</evidence>
<dbReference type="Pfam" id="PF00488">
    <property type="entry name" value="MutS_V"/>
    <property type="match status" value="1"/>
</dbReference>
<dbReference type="InterPro" id="IPR007696">
    <property type="entry name" value="DNA_mismatch_repair_MutS_core"/>
</dbReference>
<evidence type="ECO:0000256" key="4">
    <source>
        <dbReference type="ARBA" id="ARBA00022741"/>
    </source>
</evidence>
<evidence type="ECO:0000313" key="15">
    <source>
        <dbReference type="EMBL" id="JAS54537.1"/>
    </source>
</evidence>
<dbReference type="NCBIfam" id="NF003810">
    <property type="entry name" value="PRK05399.1"/>
    <property type="match status" value="1"/>
</dbReference>
<reference evidence="15" key="1">
    <citation type="submission" date="2015-11" db="EMBL/GenBank/DDBJ databases">
        <title>De novo transcriptome assembly of four potential Pierce s Disease insect vectors from Arizona vineyards.</title>
        <authorList>
            <person name="Tassone E.E."/>
        </authorList>
    </citation>
    <scope>NUCLEOTIDE SEQUENCE</scope>
</reference>
<dbReference type="Gene3D" id="3.40.1170.10">
    <property type="entry name" value="DNA repair protein MutS, domain I"/>
    <property type="match status" value="1"/>
</dbReference>
<evidence type="ECO:0000256" key="5">
    <source>
        <dbReference type="ARBA" id="ARBA00022763"/>
    </source>
</evidence>
<evidence type="ECO:0000256" key="1">
    <source>
        <dbReference type="ARBA" id="ARBA00004123"/>
    </source>
</evidence>
<comment type="similarity">
    <text evidence="2 12">Belongs to the DNA mismatch repair MutS family.</text>
</comment>
<dbReference type="GO" id="GO:0005524">
    <property type="term" value="F:ATP binding"/>
    <property type="evidence" value="ECO:0007669"/>
    <property type="project" value="UniProtKB-KW"/>
</dbReference>
<dbReference type="InterPro" id="IPR007860">
    <property type="entry name" value="DNA_mmatch_repair_MutS_con_dom"/>
</dbReference>
<gene>
    <name evidence="15" type="ORF">g.14268</name>
</gene>
<evidence type="ECO:0000256" key="7">
    <source>
        <dbReference type="ARBA" id="ARBA00023125"/>
    </source>
</evidence>
<dbReference type="GO" id="GO:0043570">
    <property type="term" value="P:maintenance of DNA repeat elements"/>
    <property type="evidence" value="ECO:0007669"/>
    <property type="project" value="UniProtKB-ARBA"/>
</dbReference>
<comment type="subcellular location">
    <subcellularLocation>
        <location evidence="1">Nucleus</location>
    </subcellularLocation>
</comment>
<dbReference type="InterPro" id="IPR036187">
    <property type="entry name" value="DNA_mismatch_repair_MutS_sf"/>
</dbReference>
<keyword evidence="5 12" id="KW-0227">DNA damage</keyword>
<evidence type="ECO:0000259" key="14">
    <source>
        <dbReference type="PROSITE" id="PS00486"/>
    </source>
</evidence>
<dbReference type="FunFam" id="1.10.1420.10:FF:000003">
    <property type="entry name" value="DNA mismatch repair protein"/>
    <property type="match status" value="1"/>
</dbReference>
<protein>
    <recommendedName>
        <fullName evidence="11">DNA mismatch repair protein MSH2</fullName>
    </recommendedName>
    <alternativeName>
        <fullName evidence="3">DNA mismatch repair protein Msh2</fullName>
    </alternativeName>
    <alternativeName>
        <fullName evidence="10">MutS protein homolog 2</fullName>
    </alternativeName>
</protein>
<dbReference type="InterPro" id="IPR027417">
    <property type="entry name" value="P-loop_NTPase"/>
</dbReference>
<sequence>MSKSSQLCNMDSYEQSVFLSFFKRFPEKPSTTVRFFNRIDYYTLHGSNAVYAAKEFFKNSAVIKYIGSDTEKLESLILNKAQFEGFVRELLLVKQYRVEVYTKSSTASNDSWQLEFKGSPGNLYQFEDLLFTNSDQVAGSGIIAVRPSTDHQSKVVGVAMVDTIENTFSVCEFADDDYYSNLESLVVQLTLRECLLPSDNIADVETIKKVIERSGLLVTCRKRSEFNRDDTTQDLNRLIMFEEGQQQSVNSLPESKFTTALSALGAIIRYLELCNDGENFGQFKLQLLDHSRFVHLDSAAVAALSLLPQPGHSAAKHHSVLGLLDHCRTQQGHRLMAQWVKQPLRDLAAINERHDIVNTIANDTGLRQALTEENLRHIPDLQVLSNRLQRKKASMQDCYRIYQALKKFPFLLETLGEENVTIHSVFFQPMQALLLDMQNLQEMIESTLDFSLVDKGEFLIKPEFDDDLKELRYKMDGYEEDIRKTLNKAARDLSLEPGKTIKLESNSQYGYFFRVTLKDEKVIRNVKGYTELDANKSGVRFRSNELTDLNNDYQQARDEYTKQQEAIVAEVISVAAGYSQTLQSLGHLVAQLDVLTSLAMVAVSAPVPYVRPVMHAKDTGILSLKQARHPCLEMQEAVSYIANDVHFKQGECTFCMVTGPNMGGKSTFIRSIGVVALLAHIGSFVPCEFAEISVLDSILARVGASDSQVKGMSTFMVEMVETASIIRIATSNSLVIIDELGRGTSTFEGCGIAWAIAEHLAVTSKSFTLFATHFHELTRLSESVKTLANLHVTAVTEQDTLTLLYQVRPGACDQSFGIHIAQMARFPQSVIQDAKRKLSELEDHQSLIIAENDEKKRKIIQDGEKIMEEIIEECKKLEKQNLVDSDIAAAISKLKKEALSRNNPYINALLAKA</sequence>
<comment type="function">
    <text evidence="12">Component of the post-replicative DNA mismatch repair system (MMR).</text>
</comment>
<evidence type="ECO:0000256" key="12">
    <source>
        <dbReference type="RuleBase" id="RU003756"/>
    </source>
</evidence>
<dbReference type="SUPFAM" id="SSF53150">
    <property type="entry name" value="DNA repair protein MutS, domain II"/>
    <property type="match status" value="1"/>
</dbReference>
<dbReference type="FunFam" id="3.40.50.300:FF:001115">
    <property type="entry name" value="DNA mismatch repair protein MSH2"/>
    <property type="match status" value="1"/>
</dbReference>
<dbReference type="Pfam" id="PF05188">
    <property type="entry name" value="MutS_II"/>
    <property type="match status" value="1"/>
</dbReference>
<dbReference type="PANTHER" id="PTHR11361:SF35">
    <property type="entry name" value="DNA MISMATCH REPAIR PROTEIN MSH2"/>
    <property type="match status" value="1"/>
</dbReference>
<dbReference type="Pfam" id="PF05190">
    <property type="entry name" value="MutS_IV"/>
    <property type="match status" value="1"/>
</dbReference>
<dbReference type="GO" id="GO:0006298">
    <property type="term" value="P:mismatch repair"/>
    <property type="evidence" value="ECO:0007669"/>
    <property type="project" value="InterPro"/>
</dbReference>
<dbReference type="EMBL" id="GECZ01015232">
    <property type="protein sequence ID" value="JAS54537.1"/>
    <property type="molecule type" value="Transcribed_RNA"/>
</dbReference>
<dbReference type="InterPro" id="IPR016151">
    <property type="entry name" value="DNA_mismatch_repair_MutS_N"/>
</dbReference>
<dbReference type="Pfam" id="PF01624">
    <property type="entry name" value="MutS_I"/>
    <property type="match status" value="1"/>
</dbReference>
<dbReference type="Pfam" id="PF05192">
    <property type="entry name" value="MutS_III"/>
    <property type="match status" value="1"/>
</dbReference>
<evidence type="ECO:0000256" key="8">
    <source>
        <dbReference type="ARBA" id="ARBA00023204"/>
    </source>
</evidence>
<keyword evidence="6" id="KW-0067">ATP-binding</keyword>
<dbReference type="SUPFAM" id="SSF48334">
    <property type="entry name" value="DNA repair protein MutS, domain III"/>
    <property type="match status" value="1"/>
</dbReference>
<keyword evidence="13" id="KW-0175">Coiled coil</keyword>
<dbReference type="SMART" id="SM00533">
    <property type="entry name" value="MUTSd"/>
    <property type="match status" value="1"/>
</dbReference>
<keyword evidence="7 12" id="KW-0238">DNA-binding</keyword>
<dbReference type="FunFam" id="3.40.1170.10:FF:000003">
    <property type="entry name" value="DNA mismatch repair protein"/>
    <property type="match status" value="1"/>
</dbReference>
<feature type="coiled-coil region" evidence="13">
    <location>
        <begin position="539"/>
        <end position="566"/>
    </location>
</feature>
<dbReference type="InterPro" id="IPR036678">
    <property type="entry name" value="MutS_con_dom_sf"/>
</dbReference>
<evidence type="ECO:0000256" key="2">
    <source>
        <dbReference type="ARBA" id="ARBA00006271"/>
    </source>
</evidence>
<dbReference type="GO" id="GO:0032301">
    <property type="term" value="C:MutSalpha complex"/>
    <property type="evidence" value="ECO:0007669"/>
    <property type="project" value="TreeGrafter"/>
</dbReference>
<organism evidence="15">
    <name type="scientific">Cuerna arida</name>
    <dbReference type="NCBI Taxonomy" id="1464854"/>
    <lineage>
        <taxon>Eukaryota</taxon>
        <taxon>Metazoa</taxon>
        <taxon>Ecdysozoa</taxon>
        <taxon>Arthropoda</taxon>
        <taxon>Hexapoda</taxon>
        <taxon>Insecta</taxon>
        <taxon>Pterygota</taxon>
        <taxon>Neoptera</taxon>
        <taxon>Paraneoptera</taxon>
        <taxon>Hemiptera</taxon>
        <taxon>Auchenorrhyncha</taxon>
        <taxon>Membracoidea</taxon>
        <taxon>Cicadellidae</taxon>
        <taxon>Cicadellinae</taxon>
        <taxon>Proconiini</taxon>
        <taxon>Cuerna</taxon>
    </lineage>
</organism>
<dbReference type="GO" id="GO:0006312">
    <property type="term" value="P:mitotic recombination"/>
    <property type="evidence" value="ECO:0007669"/>
    <property type="project" value="TreeGrafter"/>
</dbReference>
<dbReference type="SMART" id="SM00534">
    <property type="entry name" value="MUTSac"/>
    <property type="match status" value="1"/>
</dbReference>
<dbReference type="PANTHER" id="PTHR11361">
    <property type="entry name" value="DNA MISMATCH REPAIR PROTEIN MUTS FAMILY MEMBER"/>
    <property type="match status" value="1"/>
</dbReference>
<evidence type="ECO:0000256" key="13">
    <source>
        <dbReference type="SAM" id="Coils"/>
    </source>
</evidence>
<dbReference type="InterPro" id="IPR007861">
    <property type="entry name" value="DNA_mismatch_repair_MutS_clamp"/>
</dbReference>